<dbReference type="GO" id="GO:0016747">
    <property type="term" value="F:acyltransferase activity, transferring groups other than amino-acyl groups"/>
    <property type="evidence" value="ECO:0007669"/>
    <property type="project" value="InterPro"/>
</dbReference>
<name>A0A1J5Q0I9_9ZZZZ</name>
<evidence type="ECO:0000259" key="1">
    <source>
        <dbReference type="PROSITE" id="PS51186"/>
    </source>
</evidence>
<dbReference type="InterPro" id="IPR053144">
    <property type="entry name" value="Acetyltransferase_Butenolide"/>
</dbReference>
<dbReference type="PANTHER" id="PTHR43233">
    <property type="entry name" value="FAMILY N-ACETYLTRANSFERASE, PUTATIVE (AFU_ORTHOLOGUE AFUA_6G03350)-RELATED"/>
    <property type="match status" value="1"/>
</dbReference>
<dbReference type="AlphaFoldDB" id="A0A1J5Q0I9"/>
<keyword evidence="2" id="KW-0808">Transferase</keyword>
<protein>
    <submittedName>
        <fullName evidence="2">Acetyltransferase (GNAT) family protein</fullName>
    </submittedName>
</protein>
<gene>
    <name evidence="2" type="ORF">GALL_490280</name>
</gene>
<dbReference type="EMBL" id="MLJW01004765">
    <property type="protein sequence ID" value="OIQ69373.1"/>
    <property type="molecule type" value="Genomic_DNA"/>
</dbReference>
<dbReference type="Gene3D" id="3.40.630.30">
    <property type="match status" value="1"/>
</dbReference>
<dbReference type="PROSITE" id="PS51186">
    <property type="entry name" value="GNAT"/>
    <property type="match status" value="1"/>
</dbReference>
<dbReference type="Pfam" id="PF00583">
    <property type="entry name" value="Acetyltransf_1"/>
    <property type="match status" value="1"/>
</dbReference>
<dbReference type="InterPro" id="IPR000182">
    <property type="entry name" value="GNAT_dom"/>
</dbReference>
<accession>A0A1J5Q0I9</accession>
<comment type="caution">
    <text evidence="2">The sequence shown here is derived from an EMBL/GenBank/DDBJ whole genome shotgun (WGS) entry which is preliminary data.</text>
</comment>
<dbReference type="InterPro" id="IPR016181">
    <property type="entry name" value="Acyl_CoA_acyltransferase"/>
</dbReference>
<dbReference type="PANTHER" id="PTHR43233:SF1">
    <property type="entry name" value="FAMILY N-ACETYLTRANSFERASE, PUTATIVE (AFU_ORTHOLOGUE AFUA_6G03350)-RELATED"/>
    <property type="match status" value="1"/>
</dbReference>
<dbReference type="SUPFAM" id="SSF55729">
    <property type="entry name" value="Acyl-CoA N-acyltransferases (Nat)"/>
    <property type="match status" value="1"/>
</dbReference>
<reference evidence="2" key="1">
    <citation type="submission" date="2016-10" db="EMBL/GenBank/DDBJ databases">
        <title>Sequence of Gallionella enrichment culture.</title>
        <authorList>
            <person name="Poehlein A."/>
            <person name="Muehling M."/>
            <person name="Daniel R."/>
        </authorList>
    </citation>
    <scope>NUCLEOTIDE SEQUENCE</scope>
</reference>
<feature type="domain" description="N-acetyltransferase" evidence="1">
    <location>
        <begin position="12"/>
        <end position="146"/>
    </location>
</feature>
<evidence type="ECO:0000313" key="2">
    <source>
        <dbReference type="EMBL" id="OIQ69373.1"/>
    </source>
</evidence>
<proteinExistence type="predicted"/>
<sequence length="155" mass="17635">MATKNLLNKSRDNFLLSDDESLLDLKKIHAWLSLESYWATGRDFELVERAFAFSYPIGVYEGEKQVAVARIVSDTATFVWLCDVFVDSSYRGCGLGSWLAEAVVEWAELNNVRRLMLATKDAHEVYLRVGFEPLKDPSGWMTIDNRPQAELSSSY</sequence>
<dbReference type="CDD" id="cd04301">
    <property type="entry name" value="NAT_SF"/>
    <property type="match status" value="1"/>
</dbReference>
<organism evidence="2">
    <name type="scientific">mine drainage metagenome</name>
    <dbReference type="NCBI Taxonomy" id="410659"/>
    <lineage>
        <taxon>unclassified sequences</taxon>
        <taxon>metagenomes</taxon>
        <taxon>ecological metagenomes</taxon>
    </lineage>
</organism>